<protein>
    <submittedName>
        <fullName evidence="1">Unannotated protein</fullName>
    </submittedName>
</protein>
<proteinExistence type="predicted"/>
<evidence type="ECO:0000313" key="1">
    <source>
        <dbReference type="EMBL" id="CAB4555374.1"/>
    </source>
</evidence>
<name>A0A6J6CWA2_9ZZZZ</name>
<organism evidence="1">
    <name type="scientific">freshwater metagenome</name>
    <dbReference type="NCBI Taxonomy" id="449393"/>
    <lineage>
        <taxon>unclassified sequences</taxon>
        <taxon>metagenomes</taxon>
        <taxon>ecological metagenomes</taxon>
    </lineage>
</organism>
<dbReference type="EMBL" id="CAEZSV010000122">
    <property type="protein sequence ID" value="CAB4555374.1"/>
    <property type="molecule type" value="Genomic_DNA"/>
</dbReference>
<sequence>MWFEMQIIGPLFGMFSAPRQSRLAIAKRIGRMIDAPNRNHGVMPNGLPVGGGYTISLTSPPY</sequence>
<reference evidence="1" key="1">
    <citation type="submission" date="2020-05" db="EMBL/GenBank/DDBJ databases">
        <authorList>
            <person name="Chiriac C."/>
            <person name="Salcher M."/>
            <person name="Ghai R."/>
            <person name="Kavagutti S V."/>
        </authorList>
    </citation>
    <scope>NUCLEOTIDE SEQUENCE</scope>
</reference>
<dbReference type="AlphaFoldDB" id="A0A6J6CWA2"/>
<accession>A0A6J6CWA2</accession>
<gene>
    <name evidence="1" type="ORF">UFOPK1506_00719</name>
</gene>